<sequence length="29" mass="3261">MAPARPTRRRVGQEDEDSVYQPTGNDGEE</sequence>
<evidence type="ECO:0000313" key="3">
    <source>
        <dbReference type="Proteomes" id="UP000567795"/>
    </source>
</evidence>
<proteinExistence type="predicted"/>
<gene>
    <name evidence="2" type="ORF">FHU37_002256</name>
</gene>
<keyword evidence="3" id="KW-1185">Reference proteome</keyword>
<protein>
    <submittedName>
        <fullName evidence="2">Uncharacterized protein</fullName>
    </submittedName>
</protein>
<feature type="compositionally biased region" description="Basic residues" evidence="1">
    <location>
        <begin position="1"/>
        <end position="10"/>
    </location>
</feature>
<evidence type="ECO:0000256" key="1">
    <source>
        <dbReference type="SAM" id="MobiDB-lite"/>
    </source>
</evidence>
<name>A0A852ZSE4_9ACTN</name>
<organism evidence="2 3">
    <name type="scientific">Allostreptomyces psammosilenae</name>
    <dbReference type="NCBI Taxonomy" id="1892865"/>
    <lineage>
        <taxon>Bacteria</taxon>
        <taxon>Bacillati</taxon>
        <taxon>Actinomycetota</taxon>
        <taxon>Actinomycetes</taxon>
        <taxon>Kitasatosporales</taxon>
        <taxon>Streptomycetaceae</taxon>
        <taxon>Allostreptomyces</taxon>
    </lineage>
</organism>
<evidence type="ECO:0000313" key="2">
    <source>
        <dbReference type="EMBL" id="NYI05313.1"/>
    </source>
</evidence>
<feature type="compositionally biased region" description="Polar residues" evidence="1">
    <location>
        <begin position="20"/>
        <end position="29"/>
    </location>
</feature>
<feature type="region of interest" description="Disordered" evidence="1">
    <location>
        <begin position="1"/>
        <end position="29"/>
    </location>
</feature>
<dbReference type="Proteomes" id="UP000567795">
    <property type="component" value="Unassembled WGS sequence"/>
</dbReference>
<dbReference type="AlphaFoldDB" id="A0A852ZSE4"/>
<dbReference type="EMBL" id="JACBZD010000001">
    <property type="protein sequence ID" value="NYI05313.1"/>
    <property type="molecule type" value="Genomic_DNA"/>
</dbReference>
<accession>A0A852ZSE4</accession>
<comment type="caution">
    <text evidence="2">The sequence shown here is derived from an EMBL/GenBank/DDBJ whole genome shotgun (WGS) entry which is preliminary data.</text>
</comment>
<reference evidence="2 3" key="1">
    <citation type="submission" date="2020-07" db="EMBL/GenBank/DDBJ databases">
        <title>Sequencing the genomes of 1000 actinobacteria strains.</title>
        <authorList>
            <person name="Klenk H.-P."/>
        </authorList>
    </citation>
    <scope>NUCLEOTIDE SEQUENCE [LARGE SCALE GENOMIC DNA]</scope>
    <source>
        <strain evidence="2 3">DSM 42178</strain>
    </source>
</reference>